<dbReference type="PANTHER" id="PTHR39181">
    <property type="entry name" value="TYROSINE-PROTEIN PHOSPHATASE YWQE"/>
    <property type="match status" value="1"/>
</dbReference>
<reference evidence="2" key="1">
    <citation type="submission" date="2018-06" db="EMBL/GenBank/DDBJ databases">
        <authorList>
            <person name="Zhirakovskaya E."/>
        </authorList>
    </citation>
    <scope>NUCLEOTIDE SEQUENCE</scope>
</reference>
<dbReference type="PANTHER" id="PTHR39181:SF1">
    <property type="entry name" value="TYROSINE-PROTEIN PHOSPHATASE YWQE"/>
    <property type="match status" value="1"/>
</dbReference>
<evidence type="ECO:0000256" key="1">
    <source>
        <dbReference type="ARBA" id="ARBA00022801"/>
    </source>
</evidence>
<dbReference type="Pfam" id="PF19567">
    <property type="entry name" value="CpsB_CapC"/>
    <property type="match status" value="1"/>
</dbReference>
<keyword evidence="1" id="KW-0378">Hydrolase</keyword>
<organism evidence="2">
    <name type="scientific">hydrothermal vent metagenome</name>
    <dbReference type="NCBI Taxonomy" id="652676"/>
    <lineage>
        <taxon>unclassified sequences</taxon>
        <taxon>metagenomes</taxon>
        <taxon>ecological metagenomes</taxon>
    </lineage>
</organism>
<accession>A0A3B1DRC4</accession>
<evidence type="ECO:0000313" key="2">
    <source>
        <dbReference type="EMBL" id="VAX34335.1"/>
    </source>
</evidence>
<dbReference type="InterPro" id="IPR016667">
    <property type="entry name" value="Caps_polysacc_synth_CpsB/CapC"/>
</dbReference>
<protein>
    <recommendedName>
        <fullName evidence="3">Protein-tyrosine-phosphatase</fullName>
    </recommendedName>
</protein>
<dbReference type="GO" id="GO:0030145">
    <property type="term" value="F:manganese ion binding"/>
    <property type="evidence" value="ECO:0007669"/>
    <property type="project" value="InterPro"/>
</dbReference>
<dbReference type="GO" id="GO:0004725">
    <property type="term" value="F:protein tyrosine phosphatase activity"/>
    <property type="evidence" value="ECO:0007669"/>
    <property type="project" value="InterPro"/>
</dbReference>
<gene>
    <name evidence="2" type="ORF">MNBD_NITROSPIRAE03-1343</name>
</gene>
<dbReference type="SUPFAM" id="SSF89550">
    <property type="entry name" value="PHP domain-like"/>
    <property type="match status" value="1"/>
</dbReference>
<dbReference type="InterPro" id="IPR016195">
    <property type="entry name" value="Pol/histidinol_Pase-like"/>
</dbReference>
<dbReference type="EMBL" id="UOGI01000294">
    <property type="protein sequence ID" value="VAX34335.1"/>
    <property type="molecule type" value="Genomic_DNA"/>
</dbReference>
<dbReference type="PIRSF" id="PIRSF016557">
    <property type="entry name" value="Caps_synth_CpsB"/>
    <property type="match status" value="1"/>
</dbReference>
<evidence type="ECO:0008006" key="3">
    <source>
        <dbReference type="Google" id="ProtNLM"/>
    </source>
</evidence>
<dbReference type="AlphaFoldDB" id="A0A3B1DRC4"/>
<dbReference type="Gene3D" id="3.20.20.140">
    <property type="entry name" value="Metal-dependent hydrolases"/>
    <property type="match status" value="1"/>
</dbReference>
<sequence>MIDIHNHILPGIDDGSDSPEKSIRMAKIAVDDGIRLIVATPHCNNGVYQVSPGKIIEEVNRLNRLLQDKGIPLKVLPGADIHIDFNLIEAIKTGKVMTVNNNQRYIMLELPDYGVPQHLSDFLWEMNLNGITPVFTHPERNTAIQDDINILHGFIMQGALSQITAMSLTGEFGKNPRKCALSLLKYNLAHVIATDAHSVRRRPPVLSNALKAAGEIVGDDYALRMVTEIPDGIIKGSRVSLPEPKSRKLCFFEKLLSRN</sequence>
<proteinExistence type="predicted"/>
<name>A0A3B1DRC4_9ZZZZ</name>